<dbReference type="Proteomes" id="UP000005309">
    <property type="component" value="Unassembled WGS sequence"/>
</dbReference>
<evidence type="ECO:0000313" key="2">
    <source>
        <dbReference type="Proteomes" id="UP000005309"/>
    </source>
</evidence>
<organism evidence="1 2">
    <name type="scientific">Selenomonas flueggei ATCC 43531</name>
    <dbReference type="NCBI Taxonomy" id="638302"/>
    <lineage>
        <taxon>Bacteria</taxon>
        <taxon>Bacillati</taxon>
        <taxon>Bacillota</taxon>
        <taxon>Negativicutes</taxon>
        <taxon>Selenomonadales</taxon>
        <taxon>Selenomonadaceae</taxon>
        <taxon>Selenomonas</taxon>
    </lineage>
</organism>
<dbReference type="HOGENOM" id="CLU_1188242_0_0_9"/>
<dbReference type="EMBL" id="ACLA01000023">
    <property type="protein sequence ID" value="EEQ47986.1"/>
    <property type="molecule type" value="Genomic_DNA"/>
</dbReference>
<sequence>MNGDFAMQKLAKKLIAVMQECRYITKNGVNTFHKYKYATCADVLEMVNAAFVKHGIASITVPEVVDLHEVTTAKGSTEHIATVKITIKLVDADSGESLEISGMGSGQDSGDKAVMKAQTAAIKYAYLLSFAISTGDDPEADQRIDESSSASSVLSATSTSRAFQQKSKAKGQVHACHECGEKLTDRVATFSMQRYGRPLCMDCQKQAAATA</sequence>
<comment type="caution">
    <text evidence="1">The sequence shown here is derived from an EMBL/GenBank/DDBJ whole genome shotgun (WGS) entry which is preliminary data.</text>
</comment>
<accession>C4V5A7</accession>
<proteinExistence type="predicted"/>
<gene>
    <name evidence="1" type="ORF">HMPREF0908_1701</name>
</gene>
<keyword evidence="2" id="KW-1185">Reference proteome</keyword>
<dbReference type="AlphaFoldDB" id="C4V5A7"/>
<dbReference type="STRING" id="638302.HMPREF0908_1701"/>
<dbReference type="InterPro" id="IPR007499">
    <property type="entry name" value="ERF_bacteria_virus"/>
</dbReference>
<protein>
    <recommendedName>
        <fullName evidence="3">Erf family protein</fullName>
    </recommendedName>
</protein>
<name>C4V5A7_9FIRM</name>
<evidence type="ECO:0008006" key="3">
    <source>
        <dbReference type="Google" id="ProtNLM"/>
    </source>
</evidence>
<dbReference type="Pfam" id="PF04404">
    <property type="entry name" value="ERF"/>
    <property type="match status" value="1"/>
</dbReference>
<dbReference type="eggNOG" id="ENOG502ZWYS">
    <property type="taxonomic scope" value="Bacteria"/>
</dbReference>
<reference evidence="1 2" key="1">
    <citation type="submission" date="2009-04" db="EMBL/GenBank/DDBJ databases">
        <authorList>
            <person name="Qin X."/>
            <person name="Bachman B."/>
            <person name="Battles P."/>
            <person name="Bell A."/>
            <person name="Bess C."/>
            <person name="Bickham C."/>
            <person name="Chaboub L."/>
            <person name="Chen D."/>
            <person name="Coyle M."/>
            <person name="Deiros D.R."/>
            <person name="Dinh H."/>
            <person name="Forbes L."/>
            <person name="Fowler G."/>
            <person name="Francisco L."/>
            <person name="Fu Q."/>
            <person name="Gubbala S."/>
            <person name="Hale W."/>
            <person name="Han Y."/>
            <person name="Hemphill L."/>
            <person name="Highlander S.K."/>
            <person name="Hirani K."/>
            <person name="Hogues M."/>
            <person name="Jackson L."/>
            <person name="Jakkamsetti A."/>
            <person name="Javaid M."/>
            <person name="Jiang H."/>
            <person name="Korchina V."/>
            <person name="Kovar C."/>
            <person name="Lara F."/>
            <person name="Lee S."/>
            <person name="Mata R."/>
            <person name="Mathew T."/>
            <person name="Moen C."/>
            <person name="Morales K."/>
            <person name="Munidasa M."/>
            <person name="Nazareth L."/>
            <person name="Ngo R."/>
            <person name="Nguyen L."/>
            <person name="Okwuonu G."/>
            <person name="Ongeri F."/>
            <person name="Patil S."/>
            <person name="Petrosino J."/>
            <person name="Pham C."/>
            <person name="Pham P."/>
            <person name="Pu L.-L."/>
            <person name="Puazo M."/>
            <person name="Raj R."/>
            <person name="Reid J."/>
            <person name="Rouhana J."/>
            <person name="Saada N."/>
            <person name="Shang Y."/>
            <person name="Simmons D."/>
            <person name="Thornton R."/>
            <person name="Warren J."/>
            <person name="Weissenberger G."/>
            <person name="Zhang J."/>
            <person name="Zhang L."/>
            <person name="Zhou C."/>
            <person name="Zhu D."/>
            <person name="Muzny D."/>
            <person name="Worley K."/>
            <person name="Gibbs R."/>
        </authorList>
    </citation>
    <scope>NUCLEOTIDE SEQUENCE [LARGE SCALE GENOMIC DNA]</scope>
    <source>
        <strain evidence="1 2">ATCC 43531</strain>
    </source>
</reference>
<evidence type="ECO:0000313" key="1">
    <source>
        <dbReference type="EMBL" id="EEQ47986.1"/>
    </source>
</evidence>